<dbReference type="InterPro" id="IPR011009">
    <property type="entry name" value="Kinase-like_dom_sf"/>
</dbReference>
<proteinExistence type="predicted"/>
<dbReference type="PANTHER" id="PTHR21310:SF15">
    <property type="entry name" value="AMINOGLYCOSIDE PHOSPHOTRANSFERASE DOMAIN-CONTAINING PROTEIN"/>
    <property type="match status" value="1"/>
</dbReference>
<dbReference type="VEuPathDB" id="FungiDB:CCM_09137"/>
<dbReference type="Proteomes" id="UP000323067">
    <property type="component" value="Chromosome vii"/>
</dbReference>
<organism evidence="1 2">
    <name type="scientific">Cordyceps militaris</name>
    <name type="common">Caterpillar fungus</name>
    <name type="synonym">Clavaria militaris</name>
    <dbReference type="NCBI Taxonomy" id="73501"/>
    <lineage>
        <taxon>Eukaryota</taxon>
        <taxon>Fungi</taxon>
        <taxon>Dikarya</taxon>
        <taxon>Ascomycota</taxon>
        <taxon>Pezizomycotina</taxon>
        <taxon>Sordariomycetes</taxon>
        <taxon>Hypocreomycetidae</taxon>
        <taxon>Hypocreales</taxon>
        <taxon>Cordycipitaceae</taxon>
        <taxon>Cordyceps</taxon>
    </lineage>
</organism>
<accession>A0A2H4SIY8</accession>
<keyword evidence="1" id="KW-0418">Kinase</keyword>
<dbReference type="Gene3D" id="3.30.200.20">
    <property type="entry name" value="Phosphorylase Kinase, domain 1"/>
    <property type="match status" value="1"/>
</dbReference>
<gene>
    <name evidence="1" type="ORF">A9K55_009332</name>
</gene>
<dbReference type="GO" id="GO:0016301">
    <property type="term" value="F:kinase activity"/>
    <property type="evidence" value="ECO:0007669"/>
    <property type="project" value="UniProtKB-KW"/>
</dbReference>
<dbReference type="VEuPathDB" id="FungiDB:A9K55_009332"/>
<sequence length="550" mass="62395">MPSQRQENIYAYSEFDITAVLRLAERIRGQPCNCDQSQRPASGAFNWAIFLRFQDGVEWVFRSPHQNRFASSDVTLASNVLASEVAAMKFVRGNTSIPIPEVFHYCTDKSNDVGVPYILMSKASGIALAAHDWQAQRLSSPQHTLQTQPRKTMHHDDRMKVMQQLGYYSSQLYQLRFPSIGSLFEGADGAFGIQQCFSPGHLFEGRDSIQEITRGPFTSSREFYTSLVAALQLHAEQLSMGHHLFMAPIPVPQEYTNISDYLLATDSWNDFAILGGKVESSENRLQYSITGHFLRDAIIHLLTGEREEQGVGFPLCHPDLSDQNIFIDEEFNITCIIDWAFSFTVPPAQLCTAPGLPHPRDVVTDPRLHDAYRDGFSYDANADRDSFSHDAHTCVQSNPLPRDWNTGAAISRFLRIVYMDSLQDYHHLEALCALCFDGKPFDLPSILSRQALTPDAINLRELLAADDDPQELTRRRDTEYFQAVGPTRLAVARKLTLAYERNARFVADYRLWKWVGAVYRSSLESCVREDCYRLESRLRGRTTRQVELAA</sequence>
<protein>
    <submittedName>
        <fullName evidence="1">Kinase-like domain</fullName>
    </submittedName>
</protein>
<keyword evidence="1" id="KW-0808">Transferase</keyword>
<dbReference type="EMBL" id="CP023324">
    <property type="protein sequence ID" value="ATY63071.1"/>
    <property type="molecule type" value="Genomic_DNA"/>
</dbReference>
<evidence type="ECO:0000313" key="2">
    <source>
        <dbReference type="Proteomes" id="UP000323067"/>
    </source>
</evidence>
<dbReference type="SUPFAM" id="SSF56112">
    <property type="entry name" value="Protein kinase-like (PK-like)"/>
    <property type="match status" value="1"/>
</dbReference>
<dbReference type="AlphaFoldDB" id="A0A2H4SIY8"/>
<evidence type="ECO:0000313" key="1">
    <source>
        <dbReference type="EMBL" id="ATY63071.1"/>
    </source>
</evidence>
<dbReference type="PANTHER" id="PTHR21310">
    <property type="entry name" value="AMINOGLYCOSIDE PHOSPHOTRANSFERASE-RELATED-RELATED"/>
    <property type="match status" value="1"/>
</dbReference>
<name>A0A2H4SIY8_CORMI</name>
<reference evidence="1 2" key="1">
    <citation type="journal article" date="2017" name="BMC Genomics">
        <title>Chromosome level assembly and secondary metabolite potential of the parasitic fungus Cordyceps militaris.</title>
        <authorList>
            <person name="Kramer G.J."/>
            <person name="Nodwell J.R."/>
        </authorList>
    </citation>
    <scope>NUCLEOTIDE SEQUENCE [LARGE SCALE GENOMIC DNA]</scope>
    <source>
        <strain evidence="1 2">ATCC 34164</strain>
    </source>
</reference>
<dbReference type="InterPro" id="IPR051678">
    <property type="entry name" value="AGP_Transferase"/>
</dbReference>